<organism evidence="1 2">
    <name type="scientific">Danio rerio</name>
    <name type="common">Zebrafish</name>
    <name type="synonym">Brachydanio rerio</name>
    <dbReference type="NCBI Taxonomy" id="7955"/>
    <lineage>
        <taxon>Eukaryota</taxon>
        <taxon>Metazoa</taxon>
        <taxon>Chordata</taxon>
        <taxon>Craniata</taxon>
        <taxon>Vertebrata</taxon>
        <taxon>Euteleostomi</taxon>
        <taxon>Actinopterygii</taxon>
        <taxon>Neopterygii</taxon>
        <taxon>Teleostei</taxon>
        <taxon>Ostariophysi</taxon>
        <taxon>Cypriniformes</taxon>
        <taxon>Danionidae</taxon>
        <taxon>Danioninae</taxon>
        <taxon>Danio</taxon>
    </lineage>
</organism>
<keyword evidence="1" id="KW-1185">Reference proteome</keyword>
<dbReference type="Proteomes" id="UP000000437">
    <property type="component" value="Chromosome 1"/>
</dbReference>
<sequence>MVYARFQITWPFVSSSGFLRDFVFTQRLESTKVHLPNEFPRLTTRWRPQQKGVLLCSLRRITGEEVEMKVRPGENITLYCDLSLPTSPTGSLIFWIRNCSHENQPSLVIDFKIFDTVKRFSLIHNPTINSYDLHITNISVSDLGLYYCVKTENKVNQDEKGFISGSAFYQYGNRTTRLSLAAVSAHESTIASTSPVSECVFCWTLLLSVCPVCVLLSSLLSSICVYCFCRPQTTGSDMSAEILKANVLMADCVEKHQCEASKIGKICVHTEVSYRRLTSKHPYTNI</sequence>
<gene>
    <name evidence="2" type="primary">LOC103911970</name>
</gene>
<protein>
    <submittedName>
        <fullName evidence="2">Uncharacterized protein isoform X1</fullName>
    </submittedName>
</protein>
<proteinExistence type="predicted"/>
<dbReference type="RefSeq" id="XP_073805567.1">
    <property type="nucleotide sequence ID" value="XM_073949466.1"/>
</dbReference>
<evidence type="ECO:0000313" key="2">
    <source>
        <dbReference type="RefSeq" id="XP_073805567.1"/>
    </source>
</evidence>
<name>A0AC58JGH2_DANRE</name>
<reference evidence="2" key="1">
    <citation type="submission" date="2025-08" db="UniProtKB">
        <authorList>
            <consortium name="RefSeq"/>
        </authorList>
    </citation>
    <scope>IDENTIFICATION</scope>
    <source>
        <strain evidence="2">Tuebingen</strain>
        <tissue evidence="2">Fibroblasts and whole tissue</tissue>
    </source>
</reference>
<evidence type="ECO:0000313" key="1">
    <source>
        <dbReference type="Proteomes" id="UP000000437"/>
    </source>
</evidence>
<accession>A0AC58JGH2</accession>